<dbReference type="Pfam" id="PF13489">
    <property type="entry name" value="Methyltransf_23"/>
    <property type="match status" value="1"/>
</dbReference>
<dbReference type="PROSITE" id="PS50005">
    <property type="entry name" value="TPR"/>
    <property type="match status" value="1"/>
</dbReference>
<dbReference type="RefSeq" id="WP_244645279.1">
    <property type="nucleotide sequence ID" value="NZ_BMMF01000005.1"/>
</dbReference>
<dbReference type="Pfam" id="PF14559">
    <property type="entry name" value="TPR_19"/>
    <property type="match status" value="1"/>
</dbReference>
<dbReference type="EMBL" id="BMMF01000005">
    <property type="protein sequence ID" value="GGK34883.1"/>
    <property type="molecule type" value="Genomic_DNA"/>
</dbReference>
<evidence type="ECO:0000313" key="3">
    <source>
        <dbReference type="Proteomes" id="UP000600449"/>
    </source>
</evidence>
<keyword evidence="1" id="KW-0802">TPR repeat</keyword>
<proteinExistence type="predicted"/>
<dbReference type="Gene3D" id="1.25.40.10">
    <property type="entry name" value="Tetratricopeptide repeat domain"/>
    <property type="match status" value="1"/>
</dbReference>
<dbReference type="InterPro" id="IPR011990">
    <property type="entry name" value="TPR-like_helical_dom_sf"/>
</dbReference>
<keyword evidence="3" id="KW-1185">Reference proteome</keyword>
<dbReference type="GO" id="GO:0008168">
    <property type="term" value="F:methyltransferase activity"/>
    <property type="evidence" value="ECO:0007669"/>
    <property type="project" value="UniProtKB-KW"/>
</dbReference>
<evidence type="ECO:0000313" key="2">
    <source>
        <dbReference type="EMBL" id="GGK34883.1"/>
    </source>
</evidence>
<gene>
    <name evidence="2" type="ORF">GCM10011322_22080</name>
</gene>
<dbReference type="SUPFAM" id="SSF53335">
    <property type="entry name" value="S-adenosyl-L-methionine-dependent methyltransferases"/>
    <property type="match status" value="1"/>
</dbReference>
<feature type="repeat" description="TPR" evidence="1">
    <location>
        <begin position="63"/>
        <end position="96"/>
    </location>
</feature>
<protein>
    <submittedName>
        <fullName evidence="2">Methyltransferase</fullName>
    </submittedName>
</protein>
<dbReference type="AlphaFoldDB" id="A0A917V470"/>
<sequence>MTAPLPLSEAARVTARPLLVHRSTGDILADRRYAYAAGYLEDGDLAAAADLAAQALERAPGFAPAWALLGEALAAQGDVEGAIAALERARTLEPEDALGVGVTLARLGALPAADAIAEGYVRALFDSYAERFDEHLTGDLGYRGPQLLRDALDRHAPGRRFAHALDLGCGTGLMGEAIRDRVARLAGCDLAPAMVEKAREKGVYDALDVAELTAWLDGMAPASIDLMLAADVLVYVGDPVHVLAAAGAALAEGGLFAFSVQALDEEIAGEGYAIGADARFSHSARFLRARAAGAGLRVVAIEPATTRCDAGVPVPGHLVVLAR</sequence>
<reference evidence="2 3" key="1">
    <citation type="journal article" date="2014" name="Int. J. Syst. Evol. Microbiol.">
        <title>Complete genome sequence of Corynebacterium casei LMG S-19264T (=DSM 44701T), isolated from a smear-ripened cheese.</title>
        <authorList>
            <consortium name="US DOE Joint Genome Institute (JGI-PGF)"/>
            <person name="Walter F."/>
            <person name="Albersmeier A."/>
            <person name="Kalinowski J."/>
            <person name="Ruckert C."/>
        </authorList>
    </citation>
    <scope>NUCLEOTIDE SEQUENCE [LARGE SCALE GENOMIC DNA]</scope>
    <source>
        <strain evidence="2 3">CGMCC 1.9161</strain>
    </source>
</reference>
<dbReference type="InterPro" id="IPR019734">
    <property type="entry name" value="TPR_rpt"/>
</dbReference>
<dbReference type="SUPFAM" id="SSF48452">
    <property type="entry name" value="TPR-like"/>
    <property type="match status" value="1"/>
</dbReference>
<keyword evidence="2" id="KW-0808">Transferase</keyword>
<dbReference type="Proteomes" id="UP000600449">
    <property type="component" value="Unassembled WGS sequence"/>
</dbReference>
<dbReference type="SMART" id="SM00028">
    <property type="entry name" value="TPR"/>
    <property type="match status" value="2"/>
</dbReference>
<dbReference type="GO" id="GO:0032259">
    <property type="term" value="P:methylation"/>
    <property type="evidence" value="ECO:0007669"/>
    <property type="project" value="UniProtKB-KW"/>
</dbReference>
<comment type="caution">
    <text evidence="2">The sequence shown here is derived from an EMBL/GenBank/DDBJ whole genome shotgun (WGS) entry which is preliminary data.</text>
</comment>
<dbReference type="InterPro" id="IPR029063">
    <property type="entry name" value="SAM-dependent_MTases_sf"/>
</dbReference>
<evidence type="ECO:0000256" key="1">
    <source>
        <dbReference type="PROSITE-ProRule" id="PRU00339"/>
    </source>
</evidence>
<name>A0A917V470_9HYPH</name>
<accession>A0A917V470</accession>
<keyword evidence="2" id="KW-0489">Methyltransferase</keyword>
<dbReference type="PANTHER" id="PTHR43861">
    <property type="entry name" value="TRANS-ACONITATE 2-METHYLTRANSFERASE-RELATED"/>
    <property type="match status" value="1"/>
</dbReference>
<dbReference type="PANTHER" id="PTHR43861:SF1">
    <property type="entry name" value="TRANS-ACONITATE 2-METHYLTRANSFERASE"/>
    <property type="match status" value="1"/>
</dbReference>
<organism evidence="2 3">
    <name type="scientific">Salinarimonas ramus</name>
    <dbReference type="NCBI Taxonomy" id="690164"/>
    <lineage>
        <taxon>Bacteria</taxon>
        <taxon>Pseudomonadati</taxon>
        <taxon>Pseudomonadota</taxon>
        <taxon>Alphaproteobacteria</taxon>
        <taxon>Hyphomicrobiales</taxon>
        <taxon>Salinarimonadaceae</taxon>
        <taxon>Salinarimonas</taxon>
    </lineage>
</organism>
<dbReference type="Gene3D" id="3.40.50.150">
    <property type="entry name" value="Vaccinia Virus protein VP39"/>
    <property type="match status" value="1"/>
</dbReference>